<dbReference type="EMBL" id="HBUE01172971">
    <property type="protein sequence ID" value="CAG6516203.1"/>
    <property type="molecule type" value="Transcribed_RNA"/>
</dbReference>
<name>A0A8D8DNV2_CULPI</name>
<sequence>MSPFPHLQPPHEPILRLGRGPGANLLVRGQFHPSAGTVLCICRGLSDRGGRDNLLLGRPSVLVEQEPEHDLLSHAGGPLAAVECGLQFLQSSGHIARVSTGERTNC</sequence>
<reference evidence="1" key="1">
    <citation type="submission" date="2021-05" db="EMBL/GenBank/DDBJ databases">
        <authorList>
            <person name="Alioto T."/>
            <person name="Alioto T."/>
            <person name="Gomez Garrido J."/>
        </authorList>
    </citation>
    <scope>NUCLEOTIDE SEQUENCE</scope>
</reference>
<dbReference type="EMBL" id="HBUE01278433">
    <property type="protein sequence ID" value="CAG6567702.1"/>
    <property type="molecule type" value="Transcribed_RNA"/>
</dbReference>
<dbReference type="EMBL" id="HBUE01172964">
    <property type="protein sequence ID" value="CAG6516189.1"/>
    <property type="molecule type" value="Transcribed_RNA"/>
</dbReference>
<dbReference type="EMBL" id="HBUE01172972">
    <property type="protein sequence ID" value="CAG6516206.1"/>
    <property type="molecule type" value="Transcribed_RNA"/>
</dbReference>
<dbReference type="EMBL" id="HBUE01172968">
    <property type="protein sequence ID" value="CAG6516195.1"/>
    <property type="molecule type" value="Transcribed_RNA"/>
</dbReference>
<dbReference type="EMBL" id="HBUE01278435">
    <property type="protein sequence ID" value="CAG6567707.1"/>
    <property type="molecule type" value="Transcribed_RNA"/>
</dbReference>
<dbReference type="EMBL" id="HBUE01138231">
    <property type="protein sequence ID" value="CAG6499629.1"/>
    <property type="molecule type" value="Transcribed_RNA"/>
</dbReference>
<accession>A0A8D8DNV2</accession>
<dbReference type="EMBL" id="HBUE01172969">
    <property type="protein sequence ID" value="CAG6516198.1"/>
    <property type="molecule type" value="Transcribed_RNA"/>
</dbReference>
<dbReference type="EMBL" id="HBUE01278432">
    <property type="protein sequence ID" value="CAG6567699.1"/>
    <property type="molecule type" value="Transcribed_RNA"/>
</dbReference>
<dbReference type="EMBL" id="HBUE01278430">
    <property type="protein sequence ID" value="CAG6567694.1"/>
    <property type="molecule type" value="Transcribed_RNA"/>
</dbReference>
<protein>
    <submittedName>
        <fullName evidence="1">(northern house mosquito) hypothetical protein</fullName>
    </submittedName>
</protein>
<dbReference type="EMBL" id="HBUE01138230">
    <property type="protein sequence ID" value="CAG6499625.1"/>
    <property type="molecule type" value="Transcribed_RNA"/>
</dbReference>
<organism evidence="1">
    <name type="scientific">Culex pipiens</name>
    <name type="common">House mosquito</name>
    <dbReference type="NCBI Taxonomy" id="7175"/>
    <lineage>
        <taxon>Eukaryota</taxon>
        <taxon>Metazoa</taxon>
        <taxon>Ecdysozoa</taxon>
        <taxon>Arthropoda</taxon>
        <taxon>Hexapoda</taxon>
        <taxon>Insecta</taxon>
        <taxon>Pterygota</taxon>
        <taxon>Neoptera</taxon>
        <taxon>Endopterygota</taxon>
        <taxon>Diptera</taxon>
        <taxon>Nematocera</taxon>
        <taxon>Culicoidea</taxon>
        <taxon>Culicidae</taxon>
        <taxon>Culicinae</taxon>
        <taxon>Culicini</taxon>
        <taxon>Culex</taxon>
        <taxon>Culex</taxon>
    </lineage>
</organism>
<evidence type="ECO:0000313" key="1">
    <source>
        <dbReference type="EMBL" id="CAG6516200.1"/>
    </source>
</evidence>
<dbReference type="EMBL" id="HBUE01172970">
    <property type="protein sequence ID" value="CAG6516200.1"/>
    <property type="molecule type" value="Transcribed_RNA"/>
</dbReference>
<dbReference type="EMBL" id="HBUE01278426">
    <property type="protein sequence ID" value="CAG6567688.1"/>
    <property type="molecule type" value="Transcribed_RNA"/>
</dbReference>
<dbReference type="EMBL" id="HBUE01278431">
    <property type="protein sequence ID" value="CAG6567697.1"/>
    <property type="molecule type" value="Transcribed_RNA"/>
</dbReference>
<dbReference type="EMBL" id="HBUE01278434">
    <property type="protein sequence ID" value="CAG6567705.1"/>
    <property type="molecule type" value="Transcribed_RNA"/>
</dbReference>
<dbReference type="EMBL" id="HBUE01138229">
    <property type="protein sequence ID" value="CAG6499623.1"/>
    <property type="molecule type" value="Transcribed_RNA"/>
</dbReference>
<proteinExistence type="predicted"/>
<dbReference type="AlphaFoldDB" id="A0A8D8DNV2"/>
<dbReference type="EMBL" id="HBUE01172973">
    <property type="protein sequence ID" value="CAG6516208.1"/>
    <property type="molecule type" value="Transcribed_RNA"/>
</dbReference>